<reference evidence="2 3" key="1">
    <citation type="submission" date="2018-10" db="EMBL/GenBank/DDBJ databases">
        <authorList>
            <consortium name="Pathogen Informatics"/>
        </authorList>
    </citation>
    <scope>NUCLEOTIDE SEQUENCE [LARGE SCALE GENOMIC DNA]</scope>
</reference>
<dbReference type="SUPFAM" id="SSF56235">
    <property type="entry name" value="N-terminal nucleophile aminohydrolases (Ntn hydrolases)"/>
    <property type="match status" value="1"/>
</dbReference>
<accession>A0A0R3UPG1</accession>
<protein>
    <submittedName>
        <fullName evidence="2">Uncharacterized protein</fullName>
    </submittedName>
</protein>
<dbReference type="AlphaFoldDB" id="A0A0R3UPG1"/>
<dbReference type="EMBL" id="UXSR01005821">
    <property type="protein sequence ID" value="VDD83734.1"/>
    <property type="molecule type" value="Genomic_DNA"/>
</dbReference>
<sequence>MSVCGEARDAVQFAEFIQQNMQLHEIRSDYELTPYAAANFTRKKLAEALLCYSLLPASVYSWLCAVDRSLREDDRKPNMEAGVGGGDGGSKMRASSSTLSKRRQCARPHSQLGSPFELLRLRRSRLLASPPARARTPGLSMDRLSRVGHQIYKQEGQASVRTQHHHYNNVNAGGDKKLLRNTDDCHHERKPTLKAAEVTAVHVCECDSVVRRLHSVWLITTETAKFDWSMVVATRSCFVTLTTATMKNTNAQSRRSDRCSRV</sequence>
<gene>
    <name evidence="2" type="ORF">MCOS_LOCUS9737</name>
</gene>
<evidence type="ECO:0000313" key="2">
    <source>
        <dbReference type="EMBL" id="VDD83734.1"/>
    </source>
</evidence>
<dbReference type="Proteomes" id="UP000267029">
    <property type="component" value="Unassembled WGS sequence"/>
</dbReference>
<evidence type="ECO:0000313" key="3">
    <source>
        <dbReference type="Proteomes" id="UP000267029"/>
    </source>
</evidence>
<feature type="region of interest" description="Disordered" evidence="1">
    <location>
        <begin position="75"/>
        <end position="108"/>
    </location>
</feature>
<dbReference type="STRING" id="53468.A0A0R3UPG1"/>
<name>A0A0R3UPG1_MESCO</name>
<organism evidence="2 3">
    <name type="scientific">Mesocestoides corti</name>
    <name type="common">Flatworm</name>
    <dbReference type="NCBI Taxonomy" id="53468"/>
    <lineage>
        <taxon>Eukaryota</taxon>
        <taxon>Metazoa</taxon>
        <taxon>Spiralia</taxon>
        <taxon>Lophotrochozoa</taxon>
        <taxon>Platyhelminthes</taxon>
        <taxon>Cestoda</taxon>
        <taxon>Eucestoda</taxon>
        <taxon>Cyclophyllidea</taxon>
        <taxon>Mesocestoididae</taxon>
        <taxon>Mesocestoides</taxon>
    </lineage>
</organism>
<keyword evidence="3" id="KW-1185">Reference proteome</keyword>
<dbReference type="InterPro" id="IPR029055">
    <property type="entry name" value="Ntn_hydrolases_N"/>
</dbReference>
<dbReference type="OrthoDB" id="268428at2759"/>
<proteinExistence type="predicted"/>
<evidence type="ECO:0000256" key="1">
    <source>
        <dbReference type="SAM" id="MobiDB-lite"/>
    </source>
</evidence>